<feature type="region of interest" description="Disordered" evidence="1">
    <location>
        <begin position="325"/>
        <end position="347"/>
    </location>
</feature>
<dbReference type="STRING" id="356882.A0A423X619"/>
<feature type="compositionally biased region" description="Basic residues" evidence="1">
    <location>
        <begin position="337"/>
        <end position="347"/>
    </location>
</feature>
<sequence length="401" mass="45640">MPKELHQFTQLPPELRNLIWEYTLPEPRVFDIYPASTSQKTPAQQGLRFNNRLSEPPPAISAVCRESRSFILHHYSPLTLSSTTKFVDLSRDILLLESCLLERDLLRTLGFMSKIPQIRDNIRSLAFGTSWGVVSGIWHPFLGRTSGKDSAGKFLRRLAQFHNLERVVFVLYQEVQFEVRQLPRTLGAWNGHLSQNATIYLAGTKPPPVKEILPQMAVSDAFLRPKDLLRLSSPTLCTIPWTEDRPSLPHVNELLYYPLDLEEENDHVQSLKETCPDWRGGLWPTTRDFRQFKKDLKRAVDTGVEELLCHGTGAAGKCEKRTRKLVNPDAEGDQHPPGKRRRKSTMVRPHIKVPTMEGASLLWRFTLPASDASICVRAPRGEPSDTPCSPYLERDGRHCVP</sequence>
<evidence type="ECO:0000259" key="2">
    <source>
        <dbReference type="Pfam" id="PF20150"/>
    </source>
</evidence>
<dbReference type="OrthoDB" id="4812806at2759"/>
<dbReference type="Proteomes" id="UP000283895">
    <property type="component" value="Unassembled WGS sequence"/>
</dbReference>
<dbReference type="InterPro" id="IPR045518">
    <property type="entry name" value="2EXR"/>
</dbReference>
<gene>
    <name evidence="3" type="ORF">VMCG_00921</name>
</gene>
<evidence type="ECO:0000256" key="1">
    <source>
        <dbReference type="SAM" id="MobiDB-lite"/>
    </source>
</evidence>
<protein>
    <recommendedName>
        <fullName evidence="2">2EXR domain-containing protein</fullName>
    </recommendedName>
</protein>
<evidence type="ECO:0000313" key="3">
    <source>
        <dbReference type="EMBL" id="ROW11375.1"/>
    </source>
</evidence>
<name>A0A423X619_9PEZI</name>
<reference evidence="3 4" key="1">
    <citation type="submission" date="2015-09" db="EMBL/GenBank/DDBJ databases">
        <title>Host preference determinants of Valsa canker pathogens revealed by comparative genomics.</title>
        <authorList>
            <person name="Yin Z."/>
            <person name="Huang L."/>
        </authorList>
    </citation>
    <scope>NUCLEOTIDE SEQUENCE [LARGE SCALE GENOMIC DNA]</scope>
    <source>
        <strain evidence="3 4">03-1</strain>
    </source>
</reference>
<dbReference type="Pfam" id="PF20150">
    <property type="entry name" value="2EXR"/>
    <property type="match status" value="1"/>
</dbReference>
<proteinExistence type="predicted"/>
<accession>A0A423X619</accession>
<evidence type="ECO:0000313" key="4">
    <source>
        <dbReference type="Proteomes" id="UP000283895"/>
    </source>
</evidence>
<dbReference type="EMBL" id="LKEA01000002">
    <property type="protein sequence ID" value="ROW11375.1"/>
    <property type="molecule type" value="Genomic_DNA"/>
</dbReference>
<keyword evidence="4" id="KW-1185">Reference proteome</keyword>
<organism evidence="3 4">
    <name type="scientific">Cytospora schulzeri</name>
    <dbReference type="NCBI Taxonomy" id="448051"/>
    <lineage>
        <taxon>Eukaryota</taxon>
        <taxon>Fungi</taxon>
        <taxon>Dikarya</taxon>
        <taxon>Ascomycota</taxon>
        <taxon>Pezizomycotina</taxon>
        <taxon>Sordariomycetes</taxon>
        <taxon>Sordariomycetidae</taxon>
        <taxon>Diaporthales</taxon>
        <taxon>Cytosporaceae</taxon>
        <taxon>Cytospora</taxon>
    </lineage>
</organism>
<comment type="caution">
    <text evidence="3">The sequence shown here is derived from an EMBL/GenBank/DDBJ whole genome shotgun (WGS) entry which is preliminary data.</text>
</comment>
<dbReference type="AlphaFoldDB" id="A0A423X619"/>
<dbReference type="PANTHER" id="PTHR35910:SF6">
    <property type="entry name" value="2EXR DOMAIN-CONTAINING PROTEIN"/>
    <property type="match status" value="1"/>
</dbReference>
<dbReference type="PANTHER" id="PTHR35910">
    <property type="entry name" value="2EXR DOMAIN-CONTAINING PROTEIN"/>
    <property type="match status" value="1"/>
</dbReference>
<feature type="domain" description="2EXR" evidence="2">
    <location>
        <begin position="6"/>
        <end position="94"/>
    </location>
</feature>